<dbReference type="PANTHER" id="PTHR46865:SF8">
    <property type="entry name" value="POSSIBLE OXIDOREDUCTASE"/>
    <property type="match status" value="1"/>
</dbReference>
<feature type="domain" description="FAD-binding" evidence="1">
    <location>
        <begin position="5"/>
        <end position="318"/>
    </location>
</feature>
<evidence type="ECO:0000259" key="1">
    <source>
        <dbReference type="Pfam" id="PF01494"/>
    </source>
</evidence>
<dbReference type="InterPro" id="IPR036188">
    <property type="entry name" value="FAD/NAD-bd_sf"/>
</dbReference>
<gene>
    <name evidence="2" type="ORF">CEV34_4231</name>
</gene>
<evidence type="ECO:0000313" key="2">
    <source>
        <dbReference type="EMBL" id="OYR22399.1"/>
    </source>
</evidence>
<sequence>MTKPVAVINGAGVAGLAAAWWLDKAGWQSVIIERAESLRDNGYMLGLSGLGYQTAARMGLLKALNAASYTINENIYKDRKGKELLRLRYRDFIRDLPYLALRRNDLVRALADALPDTASIRFNDHIESFTDKGDRVEARLASGAILQADLLIGADGFRSSTRQQLFGSDNNDPGCLQPLGYYFAVYDVAAPRSFETDFLSYAEPGHLAEYYSLHGGRLAAMHVWRDQRAGFDKTEDRYDLLKNVSSQSHPEVRSLLEQAQQQGSNLLIDSLTMVELPKWSQGRVLLLGDSAHCLTLVSGQGAGMALASAEMLGKALLAEADLDKALVLHEQKLRPIIGRLQARSRKMAAMFIPRSAFAFHLRNFIMRNMPRAWLGRYFTNAIKAEVALATPPNLDKGE</sequence>
<dbReference type="Proteomes" id="UP000216188">
    <property type="component" value="Unassembled WGS sequence"/>
</dbReference>
<reference evidence="2 3" key="1">
    <citation type="submission" date="2017-07" db="EMBL/GenBank/DDBJ databases">
        <title>Phylogenetic study on the rhizospheric bacterium Ochrobactrum sp. A44.</title>
        <authorList>
            <person name="Krzyzanowska D.M."/>
            <person name="Ossowicki A."/>
            <person name="Rajewska M."/>
            <person name="Maciag T."/>
            <person name="Kaczynski Z."/>
            <person name="Czerwicka M."/>
            <person name="Jafra S."/>
        </authorList>
    </citation>
    <scope>NUCLEOTIDE SEQUENCE [LARGE SCALE GENOMIC DNA]</scope>
    <source>
        <strain evidence="2 3">CCUG 30717</strain>
    </source>
</reference>
<proteinExistence type="predicted"/>
<comment type="caution">
    <text evidence="2">The sequence shown here is derived from an EMBL/GenBank/DDBJ whole genome shotgun (WGS) entry which is preliminary data.</text>
</comment>
<name>A0A1A9FSP1_9HYPH</name>
<evidence type="ECO:0000313" key="3">
    <source>
        <dbReference type="Proteomes" id="UP000216188"/>
    </source>
</evidence>
<dbReference type="InterPro" id="IPR051704">
    <property type="entry name" value="FAD_aromatic-hydroxylase"/>
</dbReference>
<keyword evidence="3" id="KW-1185">Reference proteome</keyword>
<dbReference type="OrthoDB" id="4230779at2"/>
<organism evidence="2 3">
    <name type="scientific">Brucella pseudogrignonensis</name>
    <dbReference type="NCBI Taxonomy" id="419475"/>
    <lineage>
        <taxon>Bacteria</taxon>
        <taxon>Pseudomonadati</taxon>
        <taxon>Pseudomonadota</taxon>
        <taxon>Alphaproteobacteria</taxon>
        <taxon>Hyphomicrobiales</taxon>
        <taxon>Brucellaceae</taxon>
        <taxon>Brucella/Ochrobactrum group</taxon>
        <taxon>Brucella</taxon>
    </lineage>
</organism>
<dbReference type="Pfam" id="PF01494">
    <property type="entry name" value="FAD_binding_3"/>
    <property type="match status" value="1"/>
</dbReference>
<dbReference type="InterPro" id="IPR002938">
    <property type="entry name" value="FAD-bd"/>
</dbReference>
<dbReference type="PANTHER" id="PTHR46865">
    <property type="entry name" value="OXIDOREDUCTASE-RELATED"/>
    <property type="match status" value="1"/>
</dbReference>
<protein>
    <submittedName>
        <fullName evidence="2">FAD binding domain protein</fullName>
    </submittedName>
</protein>
<dbReference type="Gene3D" id="3.50.50.60">
    <property type="entry name" value="FAD/NAD(P)-binding domain"/>
    <property type="match status" value="1"/>
</dbReference>
<dbReference type="SUPFAM" id="SSF51905">
    <property type="entry name" value="FAD/NAD(P)-binding domain"/>
    <property type="match status" value="1"/>
</dbReference>
<accession>A0A1A9FSP1</accession>
<dbReference type="KEGG" id="ops:A8A54_20060"/>
<dbReference type="EMBL" id="NNRM01000044">
    <property type="protein sequence ID" value="OYR22399.1"/>
    <property type="molecule type" value="Genomic_DNA"/>
</dbReference>
<dbReference type="PRINTS" id="PR00420">
    <property type="entry name" value="RNGMNOXGNASE"/>
</dbReference>
<dbReference type="RefSeq" id="WP_007880667.1">
    <property type="nucleotide sequence ID" value="NZ_CP015776.1"/>
</dbReference>
<dbReference type="GO" id="GO:0071949">
    <property type="term" value="F:FAD binding"/>
    <property type="evidence" value="ECO:0007669"/>
    <property type="project" value="InterPro"/>
</dbReference>
<dbReference type="STRING" id="419475.A8A54_20060"/>
<dbReference type="AlphaFoldDB" id="A0A1A9FSP1"/>